<evidence type="ECO:0000256" key="1">
    <source>
        <dbReference type="ARBA" id="ARBA00022475"/>
    </source>
</evidence>
<dbReference type="Pfam" id="PF02618">
    <property type="entry name" value="YceG"/>
    <property type="match status" value="1"/>
</dbReference>
<dbReference type="HAMAP" id="MF_02065">
    <property type="entry name" value="MltG"/>
    <property type="match status" value="1"/>
</dbReference>
<keyword evidence="1 7" id="KW-1003">Cell membrane</keyword>
<comment type="function">
    <text evidence="7">Functions as a peptidoglycan terminase that cleaves nascent peptidoglycan strands endolytically to terminate their elongation.</text>
</comment>
<keyword evidence="5 7" id="KW-0456">Lyase</keyword>
<feature type="compositionally biased region" description="Polar residues" evidence="8">
    <location>
        <begin position="63"/>
        <end position="72"/>
    </location>
</feature>
<evidence type="ECO:0000256" key="5">
    <source>
        <dbReference type="ARBA" id="ARBA00023239"/>
    </source>
</evidence>
<comment type="catalytic activity">
    <reaction evidence="7">
        <text>a peptidoglycan chain = a peptidoglycan chain with N-acetyl-1,6-anhydromuramyl-[peptide] at the reducing end + a peptidoglycan chain with N-acetylglucosamine at the non-reducing end.</text>
        <dbReference type="EC" id="4.2.2.29"/>
    </reaction>
</comment>
<feature type="region of interest" description="Disordered" evidence="8">
    <location>
        <begin position="37"/>
        <end position="150"/>
    </location>
</feature>
<gene>
    <name evidence="9" type="primary">yceG</name>
    <name evidence="7" type="synonym">mltG</name>
    <name evidence="9" type="ORF">NCTC12224_02298</name>
</gene>
<dbReference type="NCBIfam" id="TIGR00247">
    <property type="entry name" value="endolytic transglycosylase MltG"/>
    <property type="match status" value="1"/>
</dbReference>
<dbReference type="AlphaFoldDB" id="A0A380KG29"/>
<feature type="site" description="Important for catalytic activity" evidence="7">
    <location>
        <position position="649"/>
    </location>
</feature>
<keyword evidence="10" id="KW-1185">Reference proteome</keyword>
<dbReference type="EC" id="4.2.2.29" evidence="7"/>
<evidence type="ECO:0000256" key="6">
    <source>
        <dbReference type="ARBA" id="ARBA00023316"/>
    </source>
</evidence>
<dbReference type="CDD" id="cd08010">
    <property type="entry name" value="MltG_like"/>
    <property type="match status" value="1"/>
</dbReference>
<dbReference type="PANTHER" id="PTHR30518">
    <property type="entry name" value="ENDOLYTIC MUREIN TRANSGLYCOSYLASE"/>
    <property type="match status" value="1"/>
</dbReference>
<evidence type="ECO:0000256" key="7">
    <source>
        <dbReference type="HAMAP-Rule" id="MF_02065"/>
    </source>
</evidence>
<accession>A0A380KG29</accession>
<feature type="compositionally biased region" description="Basic and acidic residues" evidence="8">
    <location>
        <begin position="37"/>
        <end position="49"/>
    </location>
</feature>
<feature type="region of interest" description="Disordered" evidence="8">
    <location>
        <begin position="246"/>
        <end position="288"/>
    </location>
</feature>
<evidence type="ECO:0000256" key="3">
    <source>
        <dbReference type="ARBA" id="ARBA00022989"/>
    </source>
</evidence>
<name>A0A380KG29_9STRE</name>
<dbReference type="GO" id="GO:0009252">
    <property type="term" value="P:peptidoglycan biosynthetic process"/>
    <property type="evidence" value="ECO:0007669"/>
    <property type="project" value="UniProtKB-UniRule"/>
</dbReference>
<dbReference type="Gene3D" id="3.30.1490.480">
    <property type="entry name" value="Endolytic murein transglycosylase"/>
    <property type="match status" value="1"/>
</dbReference>
<dbReference type="GO" id="GO:0071555">
    <property type="term" value="P:cell wall organization"/>
    <property type="evidence" value="ECO:0007669"/>
    <property type="project" value="UniProtKB-KW"/>
</dbReference>
<reference evidence="9 10" key="1">
    <citation type="submission" date="2018-06" db="EMBL/GenBank/DDBJ databases">
        <authorList>
            <consortium name="Pathogen Informatics"/>
            <person name="Doyle S."/>
        </authorList>
    </citation>
    <scope>NUCLEOTIDE SEQUENCE [LARGE SCALE GENOMIC DNA]</scope>
    <source>
        <strain evidence="9 10">NCTC12224</strain>
    </source>
</reference>
<keyword evidence="4 7" id="KW-0472">Membrane</keyword>
<dbReference type="Proteomes" id="UP000254924">
    <property type="component" value="Unassembled WGS sequence"/>
</dbReference>
<feature type="region of interest" description="Disordered" evidence="8">
    <location>
        <begin position="348"/>
        <end position="391"/>
    </location>
</feature>
<evidence type="ECO:0000313" key="10">
    <source>
        <dbReference type="Proteomes" id="UP000254924"/>
    </source>
</evidence>
<dbReference type="GO" id="GO:0005886">
    <property type="term" value="C:plasma membrane"/>
    <property type="evidence" value="ECO:0007669"/>
    <property type="project" value="UniProtKB-SubCell"/>
</dbReference>
<evidence type="ECO:0000256" key="8">
    <source>
        <dbReference type="SAM" id="MobiDB-lite"/>
    </source>
</evidence>
<comment type="similarity">
    <text evidence="7">Belongs to the transglycosylase MltG family.</text>
</comment>
<evidence type="ECO:0000313" key="9">
    <source>
        <dbReference type="EMBL" id="SUN63210.1"/>
    </source>
</evidence>
<comment type="subcellular location">
    <subcellularLocation>
        <location evidence="7">Cell membrane</location>
        <topology evidence="7">Single-pass membrane protein</topology>
    </subcellularLocation>
</comment>
<keyword evidence="2 7" id="KW-0812">Transmembrane</keyword>
<proteinExistence type="inferred from homology"/>
<dbReference type="GO" id="GO:0008932">
    <property type="term" value="F:lytic endotransglycosylase activity"/>
    <property type="evidence" value="ECO:0007669"/>
    <property type="project" value="UniProtKB-UniRule"/>
</dbReference>
<organism evidence="9 10">
    <name type="scientific">Streptococcus hyointestinalis</name>
    <dbReference type="NCBI Taxonomy" id="1337"/>
    <lineage>
        <taxon>Bacteria</taxon>
        <taxon>Bacillati</taxon>
        <taxon>Bacillota</taxon>
        <taxon>Bacilli</taxon>
        <taxon>Lactobacillales</taxon>
        <taxon>Streptococcaceae</taxon>
        <taxon>Streptococcus</taxon>
    </lineage>
</organism>
<dbReference type="EMBL" id="UHFN01000007">
    <property type="protein sequence ID" value="SUN63210.1"/>
    <property type="molecule type" value="Genomic_DNA"/>
</dbReference>
<dbReference type="PANTHER" id="PTHR30518:SF2">
    <property type="entry name" value="ENDOLYTIC MUREIN TRANSGLYCOSYLASE"/>
    <property type="match status" value="1"/>
</dbReference>
<protein>
    <recommendedName>
        <fullName evidence="7">Endolytic murein transglycosylase</fullName>
        <ecNumber evidence="7">4.2.2.29</ecNumber>
    </recommendedName>
    <alternativeName>
        <fullName evidence="7">Peptidoglycan lytic transglycosylase</fullName>
    </alternativeName>
    <alternativeName>
        <fullName evidence="7">Peptidoglycan polymerization terminase</fullName>
    </alternativeName>
</protein>
<feature type="transmembrane region" description="Helical" evidence="7">
    <location>
        <begin position="407"/>
        <end position="430"/>
    </location>
</feature>
<feature type="region of interest" description="Disordered" evidence="8">
    <location>
        <begin position="162"/>
        <end position="201"/>
    </location>
</feature>
<dbReference type="InterPro" id="IPR003770">
    <property type="entry name" value="MLTG-like"/>
</dbReference>
<sequence>MADNQDDKQRAKREFGSFKERILAELEEATRIRQEREERAYQEQLKQQEEANLLAQQLEKDSQPNLINTTSSESDDFETQETELLRSSESDVQPVSSEEDLSQPLEETSELASESSLPRATFVPDWNETDLAQVEKSASQESEPSEDDIHQVLGNIEEVLTPEVEKDDMITSESDVGADQASETFTVHPISASDDQTEADNLTANDNAGLEADSLLDVTAGRTEVHQVLDNLEKVFSPELEVSEVSAVEPASELPTEPQVSEIAAASSEAPLETAPSVSDEQPETDSIEVKLAQSEEFEEKISSESESLLDVTAGRTEVHQVLDNLEKVFSPELEDDTPVAFPPVVEKPTAEAEQEVSKEAPVSEVSSEVPVSESDEEELEESVGKRRKKKLVQKKRQRRESLAKKLALYIISITLVILLAVGGFGAYYISNSLKPVNSKSTDYVQVEIPAGSGTKMIGQILEKKGLIRNATIFNYYSKFKNYSNYQSGYFNLQKSMSLDEIAKALQKEGTTSPTQPVLGKVLIKEGYTIEQIAKAIEVNANSKKSSKTPYSASDFLKLMKDESFIKEMVEKYPKLLANLPSKDEAVYQLEGYLFPATYDYYKATSLKDLVDTMLQTMDTTLSNYYTTISEKGMTVNQVLTLASLVEKEGQTDEDRRTIASVFYNRLNAGQALQSNIAVLYAMGKLGETTTLSEDANIDTSIDSPYNDYTHTGLMPGPVDSPGLSAIKAVLNPESTDYYYFVADVKTGKVYYANDYETHQKNVEKYVNSQISN</sequence>
<keyword evidence="3 7" id="KW-1133">Transmembrane helix</keyword>
<keyword evidence="6 7" id="KW-0961">Cell wall biogenesis/degradation</keyword>
<evidence type="ECO:0000256" key="4">
    <source>
        <dbReference type="ARBA" id="ARBA00023136"/>
    </source>
</evidence>
<evidence type="ECO:0000256" key="2">
    <source>
        <dbReference type="ARBA" id="ARBA00022692"/>
    </source>
</evidence>
<feature type="compositionally biased region" description="Low complexity" evidence="8">
    <location>
        <begin position="360"/>
        <end position="373"/>
    </location>
</feature>